<dbReference type="RefSeq" id="WP_345141043.1">
    <property type="nucleotide sequence ID" value="NZ_BAABAT010000057.1"/>
</dbReference>
<dbReference type="Gene3D" id="1.10.10.2840">
    <property type="entry name" value="PucR C-terminal helix-turn-helix domain"/>
    <property type="match status" value="1"/>
</dbReference>
<dbReference type="Proteomes" id="UP001500620">
    <property type="component" value="Unassembled WGS sequence"/>
</dbReference>
<dbReference type="InterPro" id="IPR042070">
    <property type="entry name" value="PucR_C-HTH_sf"/>
</dbReference>
<dbReference type="InterPro" id="IPR051448">
    <property type="entry name" value="CdaR-like_regulators"/>
</dbReference>
<dbReference type="InterPro" id="IPR025736">
    <property type="entry name" value="PucR_C-HTH_dom"/>
</dbReference>
<dbReference type="PANTHER" id="PTHR33744:SF1">
    <property type="entry name" value="DNA-BINDING TRANSCRIPTIONAL ACTIVATOR ADER"/>
    <property type="match status" value="1"/>
</dbReference>
<sequence length="372" mass="39050">MLTPLLTALAGDEGLLDELVAAARDASPEVARLPAEESRRHVALLLAAGLAAFRQPADDASFAEAERLGADRAAQGVPIAALLGGVRAARTRLLEIAVDRGRAAGIADEVLLSAALDFDRYVSALERHVVDGHHAAQRCLARGRRDQRDAVLRALLLAGAPPASPDEVAAAGLREHMAYRCVVFDVTDPGRADALEARLAACGGVFGTVEGRLAGLVVREPSRVDPAVLVVAGPPLPLERAAAGYRLCVAALAGAARFGRPGRHAALDLAGEAALTAQPELAGLLAGALLGALDPADAFHRELAATALAYLDHGQRLDRTAAALHVHPNTVRYRLRVLQERTGLPLDDGTVLSTLRSWWALRAWLDECGKPT</sequence>
<proteinExistence type="predicted"/>
<feature type="domain" description="PucR C-terminal helix-turn-helix" evidence="1">
    <location>
        <begin position="303"/>
        <end position="355"/>
    </location>
</feature>
<dbReference type="PANTHER" id="PTHR33744">
    <property type="entry name" value="CARBOHYDRATE DIACID REGULATOR"/>
    <property type="match status" value="1"/>
</dbReference>
<protein>
    <submittedName>
        <fullName evidence="3">Helix-turn-helix domain-containing protein</fullName>
    </submittedName>
</protein>
<comment type="caution">
    <text evidence="3">The sequence shown here is derived from an EMBL/GenBank/DDBJ whole genome shotgun (WGS) entry which is preliminary data.</text>
</comment>
<name>A0ABP8DSA8_9ACTN</name>
<accession>A0ABP8DSA8</accession>
<dbReference type="Pfam" id="PF14361">
    <property type="entry name" value="RsbRD_N"/>
    <property type="match status" value="1"/>
</dbReference>
<evidence type="ECO:0000259" key="1">
    <source>
        <dbReference type="Pfam" id="PF13556"/>
    </source>
</evidence>
<dbReference type="InterPro" id="IPR025751">
    <property type="entry name" value="RsbRD_N_dom"/>
</dbReference>
<organism evidence="3 4">
    <name type="scientific">Dactylosporangium darangshiense</name>
    <dbReference type="NCBI Taxonomy" id="579108"/>
    <lineage>
        <taxon>Bacteria</taxon>
        <taxon>Bacillati</taxon>
        <taxon>Actinomycetota</taxon>
        <taxon>Actinomycetes</taxon>
        <taxon>Micromonosporales</taxon>
        <taxon>Micromonosporaceae</taxon>
        <taxon>Dactylosporangium</taxon>
    </lineage>
</organism>
<evidence type="ECO:0000259" key="2">
    <source>
        <dbReference type="Pfam" id="PF14361"/>
    </source>
</evidence>
<feature type="domain" description="RsbT co-antagonist protein RsbRD N-terminal" evidence="2">
    <location>
        <begin position="14"/>
        <end position="148"/>
    </location>
</feature>
<evidence type="ECO:0000313" key="4">
    <source>
        <dbReference type="Proteomes" id="UP001500620"/>
    </source>
</evidence>
<reference evidence="4" key="1">
    <citation type="journal article" date="2019" name="Int. J. Syst. Evol. Microbiol.">
        <title>The Global Catalogue of Microorganisms (GCM) 10K type strain sequencing project: providing services to taxonomists for standard genome sequencing and annotation.</title>
        <authorList>
            <consortium name="The Broad Institute Genomics Platform"/>
            <consortium name="The Broad Institute Genome Sequencing Center for Infectious Disease"/>
            <person name="Wu L."/>
            <person name="Ma J."/>
        </authorList>
    </citation>
    <scope>NUCLEOTIDE SEQUENCE [LARGE SCALE GENOMIC DNA]</scope>
    <source>
        <strain evidence="4">JCM 17441</strain>
    </source>
</reference>
<evidence type="ECO:0000313" key="3">
    <source>
        <dbReference type="EMBL" id="GAA4262900.1"/>
    </source>
</evidence>
<dbReference type="Pfam" id="PF13556">
    <property type="entry name" value="HTH_30"/>
    <property type="match status" value="1"/>
</dbReference>
<dbReference type="EMBL" id="BAABAT010000057">
    <property type="protein sequence ID" value="GAA4262900.1"/>
    <property type="molecule type" value="Genomic_DNA"/>
</dbReference>
<gene>
    <name evidence="3" type="ORF">GCM10022255_102580</name>
</gene>
<keyword evidence="4" id="KW-1185">Reference proteome</keyword>